<keyword evidence="2" id="KW-1185">Reference proteome</keyword>
<protein>
    <submittedName>
        <fullName evidence="1">(apollo) hypothetical protein</fullName>
    </submittedName>
</protein>
<evidence type="ECO:0000313" key="1">
    <source>
        <dbReference type="EMBL" id="CAG4964002.1"/>
    </source>
</evidence>
<evidence type="ECO:0000313" key="2">
    <source>
        <dbReference type="Proteomes" id="UP000691718"/>
    </source>
</evidence>
<comment type="caution">
    <text evidence="1">The sequence shown here is derived from an EMBL/GenBank/DDBJ whole genome shotgun (WGS) entry which is preliminary data.</text>
</comment>
<reference evidence="1" key="1">
    <citation type="submission" date="2021-04" db="EMBL/GenBank/DDBJ databases">
        <authorList>
            <person name="Tunstrom K."/>
        </authorList>
    </citation>
    <scope>NUCLEOTIDE SEQUENCE</scope>
</reference>
<dbReference type="OrthoDB" id="8124016at2759"/>
<proteinExistence type="predicted"/>
<sequence length="85" mass="9298">MRFEKSISLQEELQESLAALKKPNRSTNSANSLELEILIKKEMNLHEAGGVKGELLEFVHNCLSNVVQTSVEAERAFSAAGVLGL</sequence>
<organism evidence="1 2">
    <name type="scientific">Parnassius apollo</name>
    <name type="common">Apollo butterfly</name>
    <name type="synonym">Papilio apollo</name>
    <dbReference type="NCBI Taxonomy" id="110799"/>
    <lineage>
        <taxon>Eukaryota</taxon>
        <taxon>Metazoa</taxon>
        <taxon>Ecdysozoa</taxon>
        <taxon>Arthropoda</taxon>
        <taxon>Hexapoda</taxon>
        <taxon>Insecta</taxon>
        <taxon>Pterygota</taxon>
        <taxon>Neoptera</taxon>
        <taxon>Endopterygota</taxon>
        <taxon>Lepidoptera</taxon>
        <taxon>Glossata</taxon>
        <taxon>Ditrysia</taxon>
        <taxon>Papilionoidea</taxon>
        <taxon>Papilionidae</taxon>
        <taxon>Parnassiinae</taxon>
        <taxon>Parnassini</taxon>
        <taxon>Parnassius</taxon>
        <taxon>Parnassius</taxon>
    </lineage>
</organism>
<dbReference type="Proteomes" id="UP000691718">
    <property type="component" value="Unassembled WGS sequence"/>
</dbReference>
<dbReference type="EMBL" id="CAJQZP010000484">
    <property type="protein sequence ID" value="CAG4964002.1"/>
    <property type="molecule type" value="Genomic_DNA"/>
</dbReference>
<name>A0A8S3WKD9_PARAO</name>
<accession>A0A8S3WKD9</accession>
<gene>
    <name evidence="1" type="ORF">PAPOLLO_LOCUS7080</name>
</gene>
<dbReference type="AlphaFoldDB" id="A0A8S3WKD9"/>